<keyword evidence="2" id="KW-1185">Reference proteome</keyword>
<dbReference type="AlphaFoldDB" id="A0AAN9MWE9"/>
<dbReference type="Proteomes" id="UP001367508">
    <property type="component" value="Unassembled WGS sequence"/>
</dbReference>
<protein>
    <submittedName>
        <fullName evidence="1">Uncharacterized protein</fullName>
    </submittedName>
</protein>
<reference evidence="1 2" key="1">
    <citation type="submission" date="2024-01" db="EMBL/GenBank/DDBJ databases">
        <title>The genomes of 5 underutilized Papilionoideae crops provide insights into root nodulation and disease resistanc.</title>
        <authorList>
            <person name="Jiang F."/>
        </authorList>
    </citation>
    <scope>NUCLEOTIDE SEQUENCE [LARGE SCALE GENOMIC DNA]</scope>
    <source>
        <strain evidence="1">LVBAO_FW01</strain>
        <tissue evidence="1">Leaves</tissue>
    </source>
</reference>
<evidence type="ECO:0000313" key="1">
    <source>
        <dbReference type="EMBL" id="KAK7362275.1"/>
    </source>
</evidence>
<sequence>MYKINERMLNCHPHPLPIVHETIGVALSPYESSIWLLCLALHLFASYGACMTREDSPEMVACAGGI</sequence>
<comment type="caution">
    <text evidence="1">The sequence shown here is derived from an EMBL/GenBank/DDBJ whole genome shotgun (WGS) entry which is preliminary data.</text>
</comment>
<organism evidence="1 2">
    <name type="scientific">Canavalia gladiata</name>
    <name type="common">Sword bean</name>
    <name type="synonym">Dolichos gladiatus</name>
    <dbReference type="NCBI Taxonomy" id="3824"/>
    <lineage>
        <taxon>Eukaryota</taxon>
        <taxon>Viridiplantae</taxon>
        <taxon>Streptophyta</taxon>
        <taxon>Embryophyta</taxon>
        <taxon>Tracheophyta</taxon>
        <taxon>Spermatophyta</taxon>
        <taxon>Magnoliopsida</taxon>
        <taxon>eudicotyledons</taxon>
        <taxon>Gunneridae</taxon>
        <taxon>Pentapetalae</taxon>
        <taxon>rosids</taxon>
        <taxon>fabids</taxon>
        <taxon>Fabales</taxon>
        <taxon>Fabaceae</taxon>
        <taxon>Papilionoideae</taxon>
        <taxon>50 kb inversion clade</taxon>
        <taxon>NPAAA clade</taxon>
        <taxon>indigoferoid/millettioid clade</taxon>
        <taxon>Phaseoleae</taxon>
        <taxon>Canavalia</taxon>
    </lineage>
</organism>
<accession>A0AAN9MWE9</accession>
<gene>
    <name evidence="1" type="ORF">VNO77_04385</name>
</gene>
<evidence type="ECO:0000313" key="2">
    <source>
        <dbReference type="Proteomes" id="UP001367508"/>
    </source>
</evidence>
<proteinExistence type="predicted"/>
<name>A0AAN9MWE9_CANGL</name>
<dbReference type="EMBL" id="JAYMYQ010000001">
    <property type="protein sequence ID" value="KAK7362275.1"/>
    <property type="molecule type" value="Genomic_DNA"/>
</dbReference>